<accession>A0AAQ4CVI9</accession>
<dbReference type="KEGG" id="scas:SACC_28370"/>
<gene>
    <name evidence="1" type="ORF">SACC_28370</name>
</gene>
<protein>
    <submittedName>
        <fullName evidence="1">Uncharacterized protein</fullName>
    </submittedName>
</protein>
<organism evidence="1 2">
    <name type="scientific">Saccharolobus caldissimus</name>
    <dbReference type="NCBI Taxonomy" id="1702097"/>
    <lineage>
        <taxon>Archaea</taxon>
        <taxon>Thermoproteota</taxon>
        <taxon>Thermoprotei</taxon>
        <taxon>Sulfolobales</taxon>
        <taxon>Sulfolobaceae</taxon>
        <taxon>Saccharolobus</taxon>
    </lineage>
</organism>
<evidence type="ECO:0000313" key="1">
    <source>
        <dbReference type="EMBL" id="BDB99820.1"/>
    </source>
</evidence>
<dbReference type="AlphaFoldDB" id="A0AAQ4CVI9"/>
<dbReference type="EMBL" id="AP025226">
    <property type="protein sequence ID" value="BDB99820.1"/>
    <property type="molecule type" value="Genomic_DNA"/>
</dbReference>
<sequence>MYCRRIVLEKCLIFYRIKNVNPTIKSKFDEIVLCKGKTEVEVIKSLYDRLEKFICERAEKRKRIGVINMKGIGNLNKFIGFFTNLYNRGIVENSTLHIIMDKDLFDMFSFRSQCNGEGKLLECRSGPLRLIIALNYNKIEDEIQVLTDDRITHGDLKKIIRVINSADEEMLKKSLHHLINLLQVLTDVQFFSSSYHP</sequence>
<keyword evidence="2" id="KW-1185">Reference proteome</keyword>
<evidence type="ECO:0000313" key="2">
    <source>
        <dbReference type="Proteomes" id="UP001319921"/>
    </source>
</evidence>
<proteinExistence type="predicted"/>
<reference evidence="1 2" key="1">
    <citation type="journal article" date="2022" name="Microbiol. Resour. Announc.">
        <title>Complete Genome Sequence of the Hyperthermophilic and Acidophilic Archaeon Saccharolobus caldissimus Strain HS-3T.</title>
        <authorList>
            <person name="Sakai H.D."/>
            <person name="Kurosawa N."/>
        </authorList>
    </citation>
    <scope>NUCLEOTIDE SEQUENCE [LARGE SCALE GENOMIC DNA]</scope>
    <source>
        <strain evidence="1 2">JCM32116</strain>
    </source>
</reference>
<name>A0AAQ4CVI9_9CREN</name>
<dbReference type="Proteomes" id="UP001319921">
    <property type="component" value="Chromosome"/>
</dbReference>